<organism evidence="2 3">
    <name type="scientific">Clavelina lepadiformis</name>
    <name type="common">Light-bulb sea squirt</name>
    <name type="synonym">Ascidia lepadiformis</name>
    <dbReference type="NCBI Taxonomy" id="159417"/>
    <lineage>
        <taxon>Eukaryota</taxon>
        <taxon>Metazoa</taxon>
        <taxon>Chordata</taxon>
        <taxon>Tunicata</taxon>
        <taxon>Ascidiacea</taxon>
        <taxon>Aplousobranchia</taxon>
        <taxon>Clavelinidae</taxon>
        <taxon>Clavelina</taxon>
    </lineage>
</organism>
<reference evidence="2 3" key="1">
    <citation type="submission" date="2024-02" db="EMBL/GenBank/DDBJ databases">
        <authorList>
            <person name="Daric V."/>
            <person name="Darras S."/>
        </authorList>
    </citation>
    <scope>NUCLEOTIDE SEQUENCE [LARGE SCALE GENOMIC DNA]</scope>
</reference>
<sequence length="95" mass="10793">MQLKERCQILEVTTNNTRNSSRINNSNHHGCKHTTTAPVQPESTPGSLNNSKPAKRLMLLPQDTWSRSHRWNIEMKSFSTTAFLTFSGLSFVYSP</sequence>
<name>A0ABP0F9V9_CLALP</name>
<protein>
    <submittedName>
        <fullName evidence="2">Uncharacterized protein</fullName>
    </submittedName>
</protein>
<feature type="compositionally biased region" description="Polar residues" evidence="1">
    <location>
        <begin position="33"/>
        <end position="52"/>
    </location>
</feature>
<evidence type="ECO:0000313" key="2">
    <source>
        <dbReference type="EMBL" id="CAK8675225.1"/>
    </source>
</evidence>
<dbReference type="EMBL" id="CAWYQH010000013">
    <property type="protein sequence ID" value="CAK8675225.1"/>
    <property type="molecule type" value="Genomic_DNA"/>
</dbReference>
<comment type="caution">
    <text evidence="2">The sequence shown here is derived from an EMBL/GenBank/DDBJ whole genome shotgun (WGS) entry which is preliminary data.</text>
</comment>
<proteinExistence type="predicted"/>
<keyword evidence="3" id="KW-1185">Reference proteome</keyword>
<evidence type="ECO:0000313" key="3">
    <source>
        <dbReference type="Proteomes" id="UP001642483"/>
    </source>
</evidence>
<gene>
    <name evidence="2" type="ORF">CVLEPA_LOCUS4826</name>
</gene>
<accession>A0ABP0F9V9</accession>
<evidence type="ECO:0000256" key="1">
    <source>
        <dbReference type="SAM" id="MobiDB-lite"/>
    </source>
</evidence>
<dbReference type="Proteomes" id="UP001642483">
    <property type="component" value="Unassembled WGS sequence"/>
</dbReference>
<feature type="region of interest" description="Disordered" evidence="1">
    <location>
        <begin position="17"/>
        <end position="53"/>
    </location>
</feature>
<feature type="compositionally biased region" description="Low complexity" evidence="1">
    <location>
        <begin position="17"/>
        <end position="27"/>
    </location>
</feature>